<sequence length="602" mass="68269">MKRMQGHKISFLVLCFHVLEQTDKLWIGLNDHKVQMYFEWSDGTPVTYTKWHLGEPSTTNNRPEDCVLIKGQYGYWADYVCEKKAGYICKRKPKSQIAGEKEITDAGCKKLYGNPDIMLQGWRRYGTYCYFAGYVPATFSEANTTCEEEKGYLATVENRYEQAYLTSLVGLRPEKYFWLGLSDMKVPGTFRWANGEAVSFTHWGATMPGSKPGCVAMRTGSATGLWDVIDCETKQKYICKQWAKGATSPPTPTTAAVPTCPEGWVSNHHSSSCFKEQSWYWSGGYFIGLKVSLDKKFSWIDGTPVTYVAWAPNEPNFANNEENCVVMLPDQAFLFYHLKDAMTNVWIGMSDITTESTFLWTDGSTVSYTNWANGAPEKIQSYIDYYYLETLTDITVESEVPTTNPPSGFARYGDSSYSIISSEMQWEEARKNCQDKSAELASISDGYVHSFLWIQMLKYGKPMWIGLNSNMLPGDCPEAADLQAWIPYRGHCYYLEASAGTSWALASLECARLGQWLWLDNAALDFVNWEEKESTVEHNCVKMSAPSGYWDNTDCSSEKGFICKKPKDYELFTALSAVAREYGNVLCAPWVENETFRKLLNT</sequence>
<name>A0A2I0TDP7_LIMLA</name>
<evidence type="ECO:0000256" key="2">
    <source>
        <dbReference type="SAM" id="SignalP"/>
    </source>
</evidence>
<feature type="domain" description="C-type lectin" evidence="3">
    <location>
        <begin position="125"/>
        <end position="240"/>
    </location>
</feature>
<feature type="chain" id="PRO_5014130769" evidence="2">
    <location>
        <begin position="22"/>
        <end position="602"/>
    </location>
</feature>
<accession>A0A2I0TDP7</accession>
<dbReference type="PROSITE" id="PS00615">
    <property type="entry name" value="C_TYPE_LECTIN_1"/>
    <property type="match status" value="2"/>
</dbReference>
<evidence type="ECO:0000313" key="4">
    <source>
        <dbReference type="EMBL" id="PKU31924.1"/>
    </source>
</evidence>
<keyword evidence="4" id="KW-0675">Receptor</keyword>
<dbReference type="Gene3D" id="3.10.100.10">
    <property type="entry name" value="Mannose-Binding Protein A, subunit A"/>
    <property type="match status" value="6"/>
</dbReference>
<keyword evidence="5" id="KW-1185">Reference proteome</keyword>
<dbReference type="EMBL" id="KZ512083">
    <property type="protein sequence ID" value="PKU31924.1"/>
    <property type="molecule type" value="Genomic_DNA"/>
</dbReference>
<organism evidence="4 5">
    <name type="scientific">Limosa lapponica baueri</name>
    <dbReference type="NCBI Taxonomy" id="1758121"/>
    <lineage>
        <taxon>Eukaryota</taxon>
        <taxon>Metazoa</taxon>
        <taxon>Chordata</taxon>
        <taxon>Craniata</taxon>
        <taxon>Vertebrata</taxon>
        <taxon>Euteleostomi</taxon>
        <taxon>Archelosauria</taxon>
        <taxon>Archosauria</taxon>
        <taxon>Dinosauria</taxon>
        <taxon>Saurischia</taxon>
        <taxon>Theropoda</taxon>
        <taxon>Coelurosauria</taxon>
        <taxon>Aves</taxon>
        <taxon>Neognathae</taxon>
        <taxon>Neoaves</taxon>
        <taxon>Charadriiformes</taxon>
        <taxon>Scolopacidae</taxon>
        <taxon>Limosa</taxon>
    </lineage>
</organism>
<evidence type="ECO:0000259" key="3">
    <source>
        <dbReference type="PROSITE" id="PS50041"/>
    </source>
</evidence>
<dbReference type="PROSITE" id="PS50041">
    <property type="entry name" value="C_TYPE_LECTIN_2"/>
    <property type="match status" value="5"/>
</dbReference>
<feature type="domain" description="C-type lectin" evidence="3">
    <location>
        <begin position="1"/>
        <end position="90"/>
    </location>
</feature>
<evidence type="ECO:0000256" key="1">
    <source>
        <dbReference type="ARBA" id="ARBA00023157"/>
    </source>
</evidence>
<evidence type="ECO:0000313" key="5">
    <source>
        <dbReference type="Proteomes" id="UP000233556"/>
    </source>
</evidence>
<dbReference type="SMART" id="SM00034">
    <property type="entry name" value="CLECT"/>
    <property type="match status" value="3"/>
</dbReference>
<dbReference type="InterPro" id="IPR050111">
    <property type="entry name" value="C-type_lectin/snaclec_domain"/>
</dbReference>
<feature type="domain" description="C-type lectin" evidence="3">
    <location>
        <begin position="239"/>
        <end position="327"/>
    </location>
</feature>
<gene>
    <name evidence="4" type="ORF">llap_17772</name>
</gene>
<dbReference type="AlphaFoldDB" id="A0A2I0TDP7"/>
<proteinExistence type="predicted"/>
<dbReference type="SUPFAM" id="SSF56436">
    <property type="entry name" value="C-type lectin-like"/>
    <property type="match status" value="5"/>
</dbReference>
<feature type="signal peptide" evidence="2">
    <location>
        <begin position="1"/>
        <end position="21"/>
    </location>
</feature>
<keyword evidence="1" id="KW-1015">Disulfide bond</keyword>
<dbReference type="Pfam" id="PF00059">
    <property type="entry name" value="Lectin_C"/>
    <property type="match status" value="5"/>
</dbReference>
<feature type="domain" description="C-type lectin" evidence="3">
    <location>
        <begin position="330"/>
        <end position="377"/>
    </location>
</feature>
<dbReference type="InterPro" id="IPR018378">
    <property type="entry name" value="C-type_lectin_CS"/>
</dbReference>
<dbReference type="Proteomes" id="UP000233556">
    <property type="component" value="Unassembled WGS sequence"/>
</dbReference>
<feature type="domain" description="C-type lectin" evidence="3">
    <location>
        <begin position="412"/>
        <end position="564"/>
    </location>
</feature>
<dbReference type="InterPro" id="IPR001304">
    <property type="entry name" value="C-type_lectin-like"/>
</dbReference>
<dbReference type="PANTHER" id="PTHR22803">
    <property type="entry name" value="MANNOSE, PHOSPHOLIPASE, LECTIN RECEPTOR RELATED"/>
    <property type="match status" value="1"/>
</dbReference>
<dbReference type="InterPro" id="IPR016187">
    <property type="entry name" value="CTDL_fold"/>
</dbReference>
<dbReference type="InterPro" id="IPR016186">
    <property type="entry name" value="C-type_lectin-like/link_sf"/>
</dbReference>
<reference evidence="5" key="1">
    <citation type="submission" date="2017-11" db="EMBL/GenBank/DDBJ databases">
        <authorList>
            <person name="Lima N.C."/>
            <person name="Parody-Merino A.M."/>
            <person name="Battley P.F."/>
            <person name="Fidler A.E."/>
            <person name="Prosdocimi F."/>
        </authorList>
    </citation>
    <scope>NUCLEOTIDE SEQUENCE [LARGE SCALE GENOMIC DNA]</scope>
</reference>
<keyword evidence="2" id="KW-0732">Signal</keyword>
<dbReference type="OrthoDB" id="5858677at2759"/>
<protein>
    <submittedName>
        <fullName evidence="4">Macrophage mannose receptor 1-like</fullName>
    </submittedName>
</protein>
<dbReference type="CDD" id="cd00037">
    <property type="entry name" value="CLECT"/>
    <property type="match status" value="4"/>
</dbReference>
<reference evidence="5" key="2">
    <citation type="submission" date="2017-12" db="EMBL/GenBank/DDBJ databases">
        <title>Genome sequence of the Bar-tailed Godwit (Limosa lapponica baueri).</title>
        <authorList>
            <person name="Lima N.C.B."/>
            <person name="Parody-Merino A.M."/>
            <person name="Battley P.F."/>
            <person name="Fidler A.E."/>
            <person name="Prosdocimi F."/>
        </authorList>
    </citation>
    <scope>NUCLEOTIDE SEQUENCE [LARGE SCALE GENOMIC DNA]</scope>
</reference>